<dbReference type="InterPro" id="IPR006311">
    <property type="entry name" value="TAT_signal"/>
</dbReference>
<name>A0A4R3LR41_9HYPH</name>
<reference evidence="2 3" key="1">
    <citation type="submission" date="2019-03" db="EMBL/GenBank/DDBJ databases">
        <title>Genomic Encyclopedia of Type Strains, Phase IV (KMG-IV): sequencing the most valuable type-strain genomes for metagenomic binning, comparative biology and taxonomic classification.</title>
        <authorList>
            <person name="Goeker M."/>
        </authorList>
    </citation>
    <scope>NUCLEOTIDE SEQUENCE [LARGE SCALE GENOMIC DNA]</scope>
    <source>
        <strain evidence="2 3">DSM 9035</strain>
    </source>
</reference>
<dbReference type="SUPFAM" id="SSF53850">
    <property type="entry name" value="Periplasmic binding protein-like II"/>
    <property type="match status" value="1"/>
</dbReference>
<dbReference type="CDD" id="cd13578">
    <property type="entry name" value="PBP2_Bug27"/>
    <property type="match status" value="1"/>
</dbReference>
<dbReference type="PANTHER" id="PTHR42928">
    <property type="entry name" value="TRICARBOXYLATE-BINDING PROTEIN"/>
    <property type="match status" value="1"/>
</dbReference>
<proteinExistence type="inferred from homology"/>
<dbReference type="PROSITE" id="PS51318">
    <property type="entry name" value="TAT"/>
    <property type="match status" value="1"/>
</dbReference>
<dbReference type="InterPro" id="IPR042100">
    <property type="entry name" value="Bug_dom1"/>
</dbReference>
<evidence type="ECO:0000256" key="1">
    <source>
        <dbReference type="ARBA" id="ARBA00006987"/>
    </source>
</evidence>
<comment type="caution">
    <text evidence="2">The sequence shown here is derived from an EMBL/GenBank/DDBJ whole genome shotgun (WGS) entry which is preliminary data.</text>
</comment>
<dbReference type="PANTHER" id="PTHR42928:SF5">
    <property type="entry name" value="BLR1237 PROTEIN"/>
    <property type="match status" value="1"/>
</dbReference>
<dbReference type="Gene3D" id="3.40.190.10">
    <property type="entry name" value="Periplasmic binding protein-like II"/>
    <property type="match status" value="1"/>
</dbReference>
<dbReference type="Gene3D" id="3.40.190.150">
    <property type="entry name" value="Bordetella uptake gene, domain 1"/>
    <property type="match status" value="1"/>
</dbReference>
<dbReference type="PROSITE" id="PS51257">
    <property type="entry name" value="PROKAR_LIPOPROTEIN"/>
    <property type="match status" value="1"/>
</dbReference>
<comment type="similarity">
    <text evidence="1">Belongs to the UPF0065 (bug) family.</text>
</comment>
<keyword evidence="2" id="KW-0675">Receptor</keyword>
<dbReference type="OrthoDB" id="9780943at2"/>
<sequence length="335" mass="34261">MDKFDPARATGRVTRRGALALIGGGLAASCLAAPARAAGYPERFITFIVPFAPGGPTDVMARVVAGPLGELLGQTIVVENRGGAGGNIGMGAAARAAPDGYTMLLTSSAIVVNPSLYKSPPYAPKDFRAVCNLGASPNIFIATPASGITSIADLVKRAKAEPGKLSYGSPGAGTTAHLSMELLKSRAQIDIVHVPYSGAGPAMQAILGNQIPLVTAAIPPAFPHVKAGKVIGLGETGPARWPELPDVPTLVESGYPGFVTENFQALFAPAGTPDAIVEKVSSALITVLKRPEIKASLAKTGFGVVGDGPAALQALVDKEIPMWRDLIKVAGISND</sequence>
<protein>
    <submittedName>
        <fullName evidence="2">Tripartite-type tricarboxylate transporter receptor subunit TctC</fullName>
    </submittedName>
</protein>
<dbReference type="EMBL" id="SMAI01000011">
    <property type="protein sequence ID" value="TCT02942.1"/>
    <property type="molecule type" value="Genomic_DNA"/>
</dbReference>
<dbReference type="RefSeq" id="WP_132033433.1">
    <property type="nucleotide sequence ID" value="NZ_SMAI01000011.1"/>
</dbReference>
<accession>A0A4R3LR41</accession>
<organism evidence="2 3">
    <name type="scientific">Aquabacter spiritensis</name>
    <dbReference type="NCBI Taxonomy" id="933073"/>
    <lineage>
        <taxon>Bacteria</taxon>
        <taxon>Pseudomonadati</taxon>
        <taxon>Pseudomonadota</taxon>
        <taxon>Alphaproteobacteria</taxon>
        <taxon>Hyphomicrobiales</taxon>
        <taxon>Xanthobacteraceae</taxon>
        <taxon>Aquabacter</taxon>
    </lineage>
</organism>
<evidence type="ECO:0000313" key="2">
    <source>
        <dbReference type="EMBL" id="TCT02942.1"/>
    </source>
</evidence>
<gene>
    <name evidence="2" type="ORF">EDC64_111114</name>
</gene>
<dbReference type="AlphaFoldDB" id="A0A4R3LR41"/>
<dbReference type="InterPro" id="IPR005064">
    <property type="entry name" value="BUG"/>
</dbReference>
<evidence type="ECO:0000313" key="3">
    <source>
        <dbReference type="Proteomes" id="UP000294664"/>
    </source>
</evidence>
<keyword evidence="3" id="KW-1185">Reference proteome</keyword>
<dbReference type="PIRSF" id="PIRSF017082">
    <property type="entry name" value="YflP"/>
    <property type="match status" value="1"/>
</dbReference>
<dbReference type="Proteomes" id="UP000294664">
    <property type="component" value="Unassembled WGS sequence"/>
</dbReference>
<dbReference type="Pfam" id="PF03401">
    <property type="entry name" value="TctC"/>
    <property type="match status" value="1"/>
</dbReference>